<keyword evidence="7" id="KW-0720">Serine protease</keyword>
<comment type="caution">
    <text evidence="18">The sequence shown here is derived from an EMBL/GenBank/DDBJ whole genome shotgun (WGS) entry which is preliminary data.</text>
</comment>
<gene>
    <name evidence="18" type="ORF">JTE90_028724</name>
</gene>
<dbReference type="GO" id="GO:0012505">
    <property type="term" value="C:endomembrane system"/>
    <property type="evidence" value="ECO:0007669"/>
    <property type="project" value="UniProtKB-SubCell"/>
</dbReference>
<evidence type="ECO:0000313" key="18">
    <source>
        <dbReference type="EMBL" id="KAG8180138.1"/>
    </source>
</evidence>
<dbReference type="GO" id="GO:0008236">
    <property type="term" value="F:serine-type peptidase activity"/>
    <property type="evidence" value="ECO:0007669"/>
    <property type="project" value="UniProtKB-KW"/>
</dbReference>
<evidence type="ECO:0000256" key="11">
    <source>
        <dbReference type="ARBA" id="ARBA00023180"/>
    </source>
</evidence>
<comment type="similarity">
    <text evidence="2">Belongs to the peptidase S9B family. DPPIV subfamily.</text>
</comment>
<protein>
    <recommendedName>
        <fullName evidence="13">Venom dipeptidyl peptidase 4</fullName>
    </recommendedName>
</protein>
<dbReference type="EMBL" id="JAFNEN010000583">
    <property type="protein sequence ID" value="KAG8180138.1"/>
    <property type="molecule type" value="Genomic_DNA"/>
</dbReference>
<evidence type="ECO:0000256" key="9">
    <source>
        <dbReference type="ARBA" id="ARBA00022989"/>
    </source>
</evidence>
<dbReference type="Pfam" id="PF00930">
    <property type="entry name" value="DPPIV_N"/>
    <property type="match status" value="1"/>
</dbReference>
<keyword evidence="11" id="KW-0325">Glycoprotein</keyword>
<dbReference type="PANTHER" id="PTHR11731:SF200">
    <property type="entry name" value="DIPEPTIDYL PEPTIDASE 10, ISOFORM B"/>
    <property type="match status" value="1"/>
</dbReference>
<feature type="transmembrane region" description="Helical" evidence="15">
    <location>
        <begin position="35"/>
        <end position="56"/>
    </location>
</feature>
<evidence type="ECO:0000256" key="2">
    <source>
        <dbReference type="ARBA" id="ARBA00010036"/>
    </source>
</evidence>
<dbReference type="SUPFAM" id="SSF53474">
    <property type="entry name" value="alpha/beta-Hydrolases"/>
    <property type="match status" value="1"/>
</dbReference>
<dbReference type="GO" id="GO:0005886">
    <property type="term" value="C:plasma membrane"/>
    <property type="evidence" value="ECO:0007669"/>
    <property type="project" value="TreeGrafter"/>
</dbReference>
<dbReference type="Proteomes" id="UP000827092">
    <property type="component" value="Unassembled WGS sequence"/>
</dbReference>
<dbReference type="GO" id="GO:0006508">
    <property type="term" value="P:proteolysis"/>
    <property type="evidence" value="ECO:0007669"/>
    <property type="project" value="UniProtKB-KW"/>
</dbReference>
<dbReference type="Gene3D" id="3.40.50.1820">
    <property type="entry name" value="alpha/beta hydrolase"/>
    <property type="match status" value="1"/>
</dbReference>
<dbReference type="GO" id="GO:0008239">
    <property type="term" value="F:dipeptidyl-peptidase activity"/>
    <property type="evidence" value="ECO:0007669"/>
    <property type="project" value="TreeGrafter"/>
</dbReference>
<dbReference type="InterPro" id="IPR050278">
    <property type="entry name" value="Serine_Prot_S9B/DPPIV"/>
</dbReference>
<feature type="region of interest" description="Disordered" evidence="14">
    <location>
        <begin position="1"/>
        <end position="27"/>
    </location>
</feature>
<reference evidence="18 19" key="1">
    <citation type="journal article" date="2022" name="Nat. Ecol. Evol.">
        <title>A masculinizing supergene underlies an exaggerated male reproductive morph in a spider.</title>
        <authorList>
            <person name="Hendrickx F."/>
            <person name="De Corte Z."/>
            <person name="Sonet G."/>
            <person name="Van Belleghem S.M."/>
            <person name="Kostlbacher S."/>
            <person name="Vangestel C."/>
        </authorList>
    </citation>
    <scope>NUCLEOTIDE SEQUENCE [LARGE SCALE GENOMIC DNA]</scope>
    <source>
        <strain evidence="18">W744_W776</strain>
    </source>
</reference>
<dbReference type="Pfam" id="PF00326">
    <property type="entry name" value="Peptidase_S9"/>
    <property type="match status" value="1"/>
</dbReference>
<name>A0AAV6U8G9_9ARAC</name>
<keyword evidence="4" id="KW-0645">Protease</keyword>
<keyword evidence="10 15" id="KW-0472">Membrane</keyword>
<dbReference type="InterPro" id="IPR029058">
    <property type="entry name" value="AB_hydrolase_fold"/>
</dbReference>
<sequence>MSVEPKHVKTPPAQVQAAKEEQEEENEETHNWKGILISLVAIAAISSVILLSIFLLTPQNFGDLQLGAKIQLAEIVQNQFKPRLFNGSWNSDEDLVYREKEGHLVAYSVKTKVNRRLVENTIFTDYNIQKYSVSADRNYVLLLHNILKLFRYSFNAKYKIYDIKKGKILSLHPIKDPDGYLQYAEWGPKDNQLVYVHNNNIYYLSEVNGTHYPLSTNGLENVIFNGIPDWLYEEEILKTNKAVWWAPDGNYLCYATINDTKVGNLNFNVYENSTTNETNSYPELFEIRYPKPGGENPSTLLWVVDLRSPMSSLQRDVKPPREVQDQLVLVWDHYFTSVQWIDNQSLAVIWLARSQNFSVVTQCTGELWYCVAVYEQSPPSRKGWVDLRGPLFFGEHGHSWYIRLPLPEGQYGHFQHVAVAYNDTRHVDFLTQGRYDIDKIVAFHESSNTVYYLSTLEDRPGERHLFSVSGKKARSVSFTKCLTCDEGPQCLFFDVTFSPKSDFYVLECLGPGVPKSEIRSIYNQTFDILDTNSDLQEKLEGTALPKIRTFQVPLKGGKKAHVRLFLPPGVKEDEVLAYPLIVFADGAPGSQLVTSQFQLDWGSYMASQRNHVYAWIDGRGSGYQGDKMLHEVYYKLGTLEVEDQIEVTRYLKENLAFIHKSHIAIWGWFYGGYVAASALASEQTIFKCAVAVAPVTSWLYFDSAFTERYMGTPLPQDNYMGYEKSSLVKKAYKFKGKKLLLMHGTADKKVHIQQTLMFIKSLVNEDVLFQTQIYPDEDHLLSNVRRHMFRTMEDFLNKCFFIESKDEYENTRVKKDIKSR</sequence>
<evidence type="ECO:0000256" key="7">
    <source>
        <dbReference type="ARBA" id="ARBA00022825"/>
    </source>
</evidence>
<dbReference type="Gene3D" id="2.140.10.30">
    <property type="entry name" value="Dipeptidylpeptidase IV, N-terminal domain"/>
    <property type="match status" value="1"/>
</dbReference>
<dbReference type="PANTHER" id="PTHR11731">
    <property type="entry name" value="PROTEASE FAMILY S9B,C DIPEPTIDYL-PEPTIDASE IV-RELATED"/>
    <property type="match status" value="1"/>
</dbReference>
<accession>A0AAV6U8G9</accession>
<evidence type="ECO:0000256" key="8">
    <source>
        <dbReference type="ARBA" id="ARBA00022968"/>
    </source>
</evidence>
<keyword evidence="8" id="KW-0735">Signal-anchor</keyword>
<evidence type="ECO:0000259" key="16">
    <source>
        <dbReference type="Pfam" id="PF00326"/>
    </source>
</evidence>
<dbReference type="InterPro" id="IPR001375">
    <property type="entry name" value="Peptidase_S9_cat"/>
</dbReference>
<evidence type="ECO:0000256" key="13">
    <source>
        <dbReference type="ARBA" id="ARBA00072929"/>
    </source>
</evidence>
<keyword evidence="3" id="KW-0031">Aminopeptidase</keyword>
<keyword evidence="6" id="KW-0378">Hydrolase</keyword>
<keyword evidence="19" id="KW-1185">Reference proteome</keyword>
<organism evidence="18 19">
    <name type="scientific">Oedothorax gibbosus</name>
    <dbReference type="NCBI Taxonomy" id="931172"/>
    <lineage>
        <taxon>Eukaryota</taxon>
        <taxon>Metazoa</taxon>
        <taxon>Ecdysozoa</taxon>
        <taxon>Arthropoda</taxon>
        <taxon>Chelicerata</taxon>
        <taxon>Arachnida</taxon>
        <taxon>Araneae</taxon>
        <taxon>Araneomorphae</taxon>
        <taxon>Entelegynae</taxon>
        <taxon>Araneoidea</taxon>
        <taxon>Linyphiidae</taxon>
        <taxon>Erigoninae</taxon>
        <taxon>Oedothorax</taxon>
    </lineage>
</organism>
<feature type="domain" description="Dipeptidylpeptidase IV N-terminal" evidence="17">
    <location>
        <begin position="134"/>
        <end position="514"/>
    </location>
</feature>
<evidence type="ECO:0000256" key="10">
    <source>
        <dbReference type="ARBA" id="ARBA00023136"/>
    </source>
</evidence>
<proteinExistence type="inferred from homology"/>
<evidence type="ECO:0000256" key="1">
    <source>
        <dbReference type="ARBA" id="ARBA00004606"/>
    </source>
</evidence>
<evidence type="ECO:0000256" key="6">
    <source>
        <dbReference type="ARBA" id="ARBA00022801"/>
    </source>
</evidence>
<dbReference type="FunFam" id="3.40.50.1820:FF:000003">
    <property type="entry name" value="Dipeptidyl peptidase 4"/>
    <property type="match status" value="1"/>
</dbReference>
<evidence type="ECO:0000256" key="4">
    <source>
        <dbReference type="ARBA" id="ARBA00022670"/>
    </source>
</evidence>
<dbReference type="SUPFAM" id="SSF82171">
    <property type="entry name" value="DPP6 N-terminal domain-like"/>
    <property type="match status" value="1"/>
</dbReference>
<comment type="subcellular location">
    <subcellularLocation>
        <location evidence="12">Endomembrane system</location>
        <topology evidence="12">Single-pass membrane protein</topology>
    </subcellularLocation>
    <subcellularLocation>
        <location evidence="1">Membrane</location>
        <topology evidence="1">Single-pass type II membrane protein</topology>
    </subcellularLocation>
</comment>
<dbReference type="AlphaFoldDB" id="A0AAV6U8G9"/>
<evidence type="ECO:0000256" key="14">
    <source>
        <dbReference type="SAM" id="MobiDB-lite"/>
    </source>
</evidence>
<feature type="domain" description="Peptidase S9 prolyl oligopeptidase catalytic" evidence="16">
    <location>
        <begin position="598"/>
        <end position="800"/>
    </location>
</feature>
<keyword evidence="5 15" id="KW-0812">Transmembrane</keyword>
<evidence type="ECO:0000256" key="12">
    <source>
        <dbReference type="ARBA" id="ARBA00037847"/>
    </source>
</evidence>
<evidence type="ECO:0000256" key="3">
    <source>
        <dbReference type="ARBA" id="ARBA00022438"/>
    </source>
</evidence>
<evidence type="ECO:0000313" key="19">
    <source>
        <dbReference type="Proteomes" id="UP000827092"/>
    </source>
</evidence>
<evidence type="ECO:0000256" key="5">
    <source>
        <dbReference type="ARBA" id="ARBA00022692"/>
    </source>
</evidence>
<evidence type="ECO:0000259" key="17">
    <source>
        <dbReference type="Pfam" id="PF00930"/>
    </source>
</evidence>
<evidence type="ECO:0000256" key="15">
    <source>
        <dbReference type="SAM" id="Phobius"/>
    </source>
</evidence>
<dbReference type="InterPro" id="IPR002469">
    <property type="entry name" value="Peptidase_S9B_N"/>
</dbReference>
<keyword evidence="9 15" id="KW-1133">Transmembrane helix</keyword>
<dbReference type="GO" id="GO:0004177">
    <property type="term" value="F:aminopeptidase activity"/>
    <property type="evidence" value="ECO:0007669"/>
    <property type="project" value="UniProtKB-KW"/>
</dbReference>